<evidence type="ECO:0008006" key="3">
    <source>
        <dbReference type="Google" id="ProtNLM"/>
    </source>
</evidence>
<sequence length="171" mass="18664">MNAIFSNLQSAAIRALLVAGVVAVNGCSDSREDVRVVLCKDLALELSRPAPESVEWTRVETRMRRSEELRVDLGFESRAGDGSPRSMRAACFYRYDAVEDTALTLADPLSAYSTSPSRVILNGREVSGRELADAVGRAMLGQGRDLLERAQRGVEDAARQLGQGLHDLQSR</sequence>
<gene>
    <name evidence="1" type="ORF">ACFSJC_14615</name>
</gene>
<proteinExistence type="predicted"/>
<organism evidence="1 2">
    <name type="scientific">Thiorhodococcus fuscus</name>
    <dbReference type="NCBI Taxonomy" id="527200"/>
    <lineage>
        <taxon>Bacteria</taxon>
        <taxon>Pseudomonadati</taxon>
        <taxon>Pseudomonadota</taxon>
        <taxon>Gammaproteobacteria</taxon>
        <taxon>Chromatiales</taxon>
        <taxon>Chromatiaceae</taxon>
        <taxon>Thiorhodococcus</taxon>
    </lineage>
</organism>
<reference evidence="2" key="1">
    <citation type="journal article" date="2019" name="Int. J. Syst. Evol. Microbiol.">
        <title>The Global Catalogue of Microorganisms (GCM) 10K type strain sequencing project: providing services to taxonomists for standard genome sequencing and annotation.</title>
        <authorList>
            <consortium name="The Broad Institute Genomics Platform"/>
            <consortium name="The Broad Institute Genome Sequencing Center for Infectious Disease"/>
            <person name="Wu L."/>
            <person name="Ma J."/>
        </authorList>
    </citation>
    <scope>NUCLEOTIDE SEQUENCE [LARGE SCALE GENOMIC DNA]</scope>
    <source>
        <strain evidence="2">KACC 12597</strain>
    </source>
</reference>
<accession>A0ABW4YBS6</accession>
<evidence type="ECO:0000313" key="2">
    <source>
        <dbReference type="Proteomes" id="UP001597337"/>
    </source>
</evidence>
<dbReference type="Proteomes" id="UP001597337">
    <property type="component" value="Unassembled WGS sequence"/>
</dbReference>
<evidence type="ECO:0000313" key="1">
    <source>
        <dbReference type="EMBL" id="MFD2113081.1"/>
    </source>
</evidence>
<keyword evidence="2" id="KW-1185">Reference proteome</keyword>
<protein>
    <recommendedName>
        <fullName evidence="3">Lipoprotein</fullName>
    </recommendedName>
</protein>
<dbReference type="RefSeq" id="WP_386027755.1">
    <property type="nucleotide sequence ID" value="NZ_JBHUHX010000040.1"/>
</dbReference>
<dbReference type="EMBL" id="JBHUHX010000040">
    <property type="protein sequence ID" value="MFD2113081.1"/>
    <property type="molecule type" value="Genomic_DNA"/>
</dbReference>
<name>A0ABW4YBS6_9GAMM</name>
<comment type="caution">
    <text evidence="1">The sequence shown here is derived from an EMBL/GenBank/DDBJ whole genome shotgun (WGS) entry which is preliminary data.</text>
</comment>